<comment type="similarity">
    <text evidence="1">Belongs to the ABC transporter superfamily.</text>
</comment>
<evidence type="ECO:0000313" key="7">
    <source>
        <dbReference type="EMBL" id="CAB3809514.1"/>
    </source>
</evidence>
<keyword evidence="3" id="KW-0997">Cell inner membrane</keyword>
<evidence type="ECO:0000256" key="5">
    <source>
        <dbReference type="ARBA" id="ARBA00022840"/>
    </source>
</evidence>
<proteinExistence type="inferred from homology"/>
<evidence type="ECO:0000259" key="6">
    <source>
        <dbReference type="PROSITE" id="PS50893"/>
    </source>
</evidence>
<sequence>MNANSFNELAEAAVFADRKKLMLRARDVEKTFTLHQQGGVSIAALGGVSLDVERGECVVLSGPSGVGKSTLLRCMYGNYLLTRGVVTIRDESSASGFLSLSDAQPHDVIRLRRTTVGYVSQFLRAIPRVSSIDLVSEPLVSRGMDEDEARERAGALLERLNVARRLWALAPATFSGGEQQRINIARGLIAGQPLLLLDEPTASLDAENRQVVADLIVEARERGTAIIGIFHDDDTRERVATRLIQLNAAAGQAATTTKNLQTC</sequence>
<evidence type="ECO:0000313" key="8">
    <source>
        <dbReference type="Proteomes" id="UP000494252"/>
    </source>
</evidence>
<evidence type="ECO:0000256" key="2">
    <source>
        <dbReference type="ARBA" id="ARBA00022475"/>
    </source>
</evidence>
<organism evidence="7 8">
    <name type="scientific">Paraburkholderia fynbosensis</name>
    <dbReference type="NCBI Taxonomy" id="1200993"/>
    <lineage>
        <taxon>Bacteria</taxon>
        <taxon>Pseudomonadati</taxon>
        <taxon>Pseudomonadota</taxon>
        <taxon>Betaproteobacteria</taxon>
        <taxon>Burkholderiales</taxon>
        <taxon>Burkholderiaceae</taxon>
        <taxon>Paraburkholderia</taxon>
    </lineage>
</organism>
<keyword evidence="4" id="KW-0547">Nucleotide-binding</keyword>
<dbReference type="SMART" id="SM00382">
    <property type="entry name" value="AAA"/>
    <property type="match status" value="1"/>
</dbReference>
<dbReference type="SUPFAM" id="SSF52540">
    <property type="entry name" value="P-loop containing nucleoside triphosphate hydrolases"/>
    <property type="match status" value="1"/>
</dbReference>
<dbReference type="Pfam" id="PF00005">
    <property type="entry name" value="ABC_tran"/>
    <property type="match status" value="1"/>
</dbReference>
<keyword evidence="7" id="KW-0808">Transferase</keyword>
<keyword evidence="2" id="KW-1003">Cell membrane</keyword>
<keyword evidence="5" id="KW-0067">ATP-binding</keyword>
<keyword evidence="8" id="KW-1185">Reference proteome</keyword>
<dbReference type="GO" id="GO:0005524">
    <property type="term" value="F:ATP binding"/>
    <property type="evidence" value="ECO:0007669"/>
    <property type="project" value="UniProtKB-KW"/>
</dbReference>
<dbReference type="InterPro" id="IPR017871">
    <property type="entry name" value="ABC_transporter-like_CS"/>
</dbReference>
<dbReference type="InterPro" id="IPR003593">
    <property type="entry name" value="AAA+_ATPase"/>
</dbReference>
<dbReference type="PROSITE" id="PS00211">
    <property type="entry name" value="ABC_TRANSPORTER_1"/>
    <property type="match status" value="1"/>
</dbReference>
<protein>
    <submittedName>
        <fullName evidence="7">Alpha-D-ribose 1-methylphosphonate 5-triphosphate synthase subunit PhnL</fullName>
        <ecNumber evidence="7">2.7.8.37</ecNumber>
    </submittedName>
</protein>
<dbReference type="EMBL" id="CADIKI010000029">
    <property type="protein sequence ID" value="CAB3809514.1"/>
    <property type="molecule type" value="Genomic_DNA"/>
</dbReference>
<dbReference type="Proteomes" id="UP000494252">
    <property type="component" value="Unassembled WGS sequence"/>
</dbReference>
<dbReference type="GO" id="GO:0016887">
    <property type="term" value="F:ATP hydrolysis activity"/>
    <property type="evidence" value="ECO:0007669"/>
    <property type="project" value="InterPro"/>
</dbReference>
<dbReference type="InterPro" id="IPR012701">
    <property type="entry name" value="CP_lyase_PhnL"/>
</dbReference>
<reference evidence="7 8" key="1">
    <citation type="submission" date="2020-04" db="EMBL/GenBank/DDBJ databases">
        <authorList>
            <person name="De Canck E."/>
        </authorList>
    </citation>
    <scope>NUCLEOTIDE SEQUENCE [LARGE SCALE GENOMIC DNA]</scope>
    <source>
        <strain evidence="7 8">LMG 27177</strain>
    </source>
</reference>
<name>A0A6J5H2C1_9BURK</name>
<gene>
    <name evidence="7" type="primary">phnL</name>
    <name evidence="7" type="ORF">LMG27177_06834</name>
</gene>
<dbReference type="EC" id="2.7.8.37" evidence="7"/>
<dbReference type="NCBIfam" id="TIGR02324">
    <property type="entry name" value="CP_lyasePhnL"/>
    <property type="match status" value="1"/>
</dbReference>
<evidence type="ECO:0000256" key="4">
    <source>
        <dbReference type="ARBA" id="ARBA00022741"/>
    </source>
</evidence>
<dbReference type="AlphaFoldDB" id="A0A6J5H2C1"/>
<dbReference type="InterPro" id="IPR003439">
    <property type="entry name" value="ABC_transporter-like_ATP-bd"/>
</dbReference>
<evidence type="ECO:0000256" key="3">
    <source>
        <dbReference type="ARBA" id="ARBA00022519"/>
    </source>
</evidence>
<dbReference type="GO" id="GO:0061693">
    <property type="term" value="F:alpha-D-ribose 1-methylphosphonate 5-triphosphate synthase activity"/>
    <property type="evidence" value="ECO:0007669"/>
    <property type="project" value="UniProtKB-EC"/>
</dbReference>
<dbReference type="PANTHER" id="PTHR42798">
    <property type="entry name" value="LIPOPROTEIN-RELEASING SYSTEM ATP-BINDING PROTEIN LOLD"/>
    <property type="match status" value="1"/>
</dbReference>
<evidence type="ECO:0000256" key="1">
    <source>
        <dbReference type="ARBA" id="ARBA00005417"/>
    </source>
</evidence>
<dbReference type="Gene3D" id="3.40.50.300">
    <property type="entry name" value="P-loop containing nucleotide triphosphate hydrolases"/>
    <property type="match status" value="1"/>
</dbReference>
<accession>A0A6J5H2C1</accession>
<dbReference type="PROSITE" id="PS50893">
    <property type="entry name" value="ABC_TRANSPORTER_2"/>
    <property type="match status" value="1"/>
</dbReference>
<dbReference type="PANTHER" id="PTHR42798:SF7">
    <property type="entry name" value="ALPHA-D-RIBOSE 1-METHYLPHOSPHONATE 5-TRIPHOSPHATE SYNTHASE SUBUNIT PHNL"/>
    <property type="match status" value="1"/>
</dbReference>
<dbReference type="RefSeq" id="WP_175165850.1">
    <property type="nucleotide sequence ID" value="NZ_CADIKI010000029.1"/>
</dbReference>
<feature type="domain" description="ABC transporter" evidence="6">
    <location>
        <begin position="23"/>
        <end position="262"/>
    </location>
</feature>
<dbReference type="InterPro" id="IPR027417">
    <property type="entry name" value="P-loop_NTPase"/>
</dbReference>
<keyword evidence="3" id="KW-0472">Membrane</keyword>